<proteinExistence type="predicted"/>
<comment type="caution">
    <text evidence="2">The sequence shown here is derived from an EMBL/GenBank/DDBJ whole genome shotgun (WGS) entry which is preliminary data.</text>
</comment>
<organism evidence="2 3">
    <name type="scientific">Archangium lansingense</name>
    <dbReference type="NCBI Taxonomy" id="2995310"/>
    <lineage>
        <taxon>Bacteria</taxon>
        <taxon>Pseudomonadati</taxon>
        <taxon>Myxococcota</taxon>
        <taxon>Myxococcia</taxon>
        <taxon>Myxococcales</taxon>
        <taxon>Cystobacterineae</taxon>
        <taxon>Archangiaceae</taxon>
        <taxon>Archangium</taxon>
    </lineage>
</organism>
<feature type="repeat" description="TPR" evidence="1">
    <location>
        <begin position="658"/>
        <end position="691"/>
    </location>
</feature>
<evidence type="ECO:0000313" key="3">
    <source>
        <dbReference type="Proteomes" id="UP001207654"/>
    </source>
</evidence>
<dbReference type="EMBL" id="JAPNKA010000001">
    <property type="protein sequence ID" value="MCY1082258.1"/>
    <property type="molecule type" value="Genomic_DNA"/>
</dbReference>
<keyword evidence="1" id="KW-0802">TPR repeat</keyword>
<sequence>MLPETQKDIFLGRDRQLKDLRKMMSGFLTPDNALPHVALIWGQGGIGKSALLREFLRLVENEYAGRFRTLRVDWEEQRTHNHGVLNVRTEDLDIEQVLRILLDAAGERLGLAAVFKKGAFVKMRERIEHAWGVFEEARKRSEAPPRATQPGDLFKPAEDLVKDLAITAVTGDPGLGIWKSATRFGMQALKNLLAQNKLRLPNIDETLLTAGPRHLAQALGKDLRVAAADWPILVALDTYEIVDVVDPFLREVIKAAGPRVAWVIVGRRDLYETYELRSGTREVGYREEEDHSYHIRPIDLHALARPDIREYFRQAAPGRPVLDDEQLNAVNRSTRAIPLAIRLAAAIWNDTGDIHHIHNEDGLTNEDLLSRMIARYELHCVDEYDRHALAAIAMAEGDTEILKAMLVPECDVRKCAYEAYIQRVRERYSAVQRQSSSSPRLHDEPARFYIEHLRGAWRTEEWVRTYAQRASEHCRKVMQKPCAYHTRLHELAADKNYIEASRKLINYLFWIQEDEACRLLTLRFLEGISYSQALRDAVLEMGESWRGVLDDRSRKRLNMLREGQHVWDTGARLRLMMLLEKDLERRWLPEEDQGDAHAGERSAIKLWMEAQGLRYSGRLSEALDRIVKAINWCPPDLETPLRRRLSDEALGISCQQDESNHRELGVTYNWLRRHGKALEHFLKAVELDPRSLSENRRKTTPTYQP</sequence>
<protein>
    <recommendedName>
        <fullName evidence="4">Tetratricopeptide repeat protein</fullName>
    </recommendedName>
</protein>
<evidence type="ECO:0000256" key="1">
    <source>
        <dbReference type="PROSITE-ProRule" id="PRU00339"/>
    </source>
</evidence>
<dbReference type="Proteomes" id="UP001207654">
    <property type="component" value="Unassembled WGS sequence"/>
</dbReference>
<evidence type="ECO:0008006" key="4">
    <source>
        <dbReference type="Google" id="ProtNLM"/>
    </source>
</evidence>
<keyword evidence="3" id="KW-1185">Reference proteome</keyword>
<dbReference type="Gene3D" id="1.25.40.10">
    <property type="entry name" value="Tetratricopeptide repeat domain"/>
    <property type="match status" value="1"/>
</dbReference>
<dbReference type="RefSeq" id="WP_267540833.1">
    <property type="nucleotide sequence ID" value="NZ_JAPNKA010000001.1"/>
</dbReference>
<dbReference type="InterPro" id="IPR011990">
    <property type="entry name" value="TPR-like_helical_dom_sf"/>
</dbReference>
<dbReference type="SUPFAM" id="SSF48452">
    <property type="entry name" value="TPR-like"/>
    <property type="match status" value="1"/>
</dbReference>
<evidence type="ECO:0000313" key="2">
    <source>
        <dbReference type="EMBL" id="MCY1082258.1"/>
    </source>
</evidence>
<name>A0ABT4AKN6_9BACT</name>
<dbReference type="SUPFAM" id="SSF52540">
    <property type="entry name" value="P-loop containing nucleoside triphosphate hydrolases"/>
    <property type="match status" value="1"/>
</dbReference>
<gene>
    <name evidence="2" type="ORF">OV287_48220</name>
</gene>
<dbReference type="PROSITE" id="PS50005">
    <property type="entry name" value="TPR"/>
    <property type="match status" value="1"/>
</dbReference>
<dbReference type="InterPro" id="IPR027417">
    <property type="entry name" value="P-loop_NTPase"/>
</dbReference>
<accession>A0ABT4AKN6</accession>
<dbReference type="InterPro" id="IPR019734">
    <property type="entry name" value="TPR_rpt"/>
</dbReference>
<dbReference type="Gene3D" id="3.40.50.300">
    <property type="entry name" value="P-loop containing nucleotide triphosphate hydrolases"/>
    <property type="match status" value="1"/>
</dbReference>
<reference evidence="2 3" key="1">
    <citation type="submission" date="2022-11" db="EMBL/GenBank/DDBJ databases">
        <title>Minimal conservation of predation-associated metabolite biosynthetic gene clusters underscores biosynthetic potential of Myxococcota including descriptions for ten novel species: Archangium lansinium sp. nov., Myxococcus landrumus sp. nov., Nannocystis bai.</title>
        <authorList>
            <person name="Ahearne A."/>
            <person name="Stevens C."/>
            <person name="Phillips K."/>
        </authorList>
    </citation>
    <scope>NUCLEOTIDE SEQUENCE [LARGE SCALE GENOMIC DNA]</scope>
    <source>
        <strain evidence="2 3">MIWBW</strain>
    </source>
</reference>